<dbReference type="Gene3D" id="1.20.1250.20">
    <property type="entry name" value="MFS general substrate transporter like domains"/>
    <property type="match status" value="1"/>
</dbReference>
<dbReference type="CDD" id="cd17323">
    <property type="entry name" value="MFS_Tpo1_MDR_like"/>
    <property type="match status" value="1"/>
</dbReference>
<dbReference type="InterPro" id="IPR036259">
    <property type="entry name" value="MFS_trans_sf"/>
</dbReference>
<evidence type="ECO:0000256" key="4">
    <source>
        <dbReference type="ARBA" id="ARBA00023136"/>
    </source>
</evidence>
<sequence length="596" mass="66010">MESHIQSNSRRYPSSLSISQSHRRENQPLHDTLFRDVQNYHFVNHHEHGERLHLDEKPIPICNTGIERGKPGTLIHDNRGSSVEKEVVSAKDCGSSMGETAYEETKNGISYRCDAEDPPAPEMKTSTHGSQVTWDSDDDPQNPKNYQWSMGRKWAALSIVASFTFVSPIASSMISPALKDISKDFGIKSEAEAQLTLSIFILAYAIGPLSVGPLSEMYGRVIVLQLFNLFFLVWNLACGFAQTSGQLMVFRFLSGLGGCAPLAIGGGLLSDCFLPEQRGKAISIYSLGPLLGPAIGPMLGGFVSQNTTWRWCFYSTTIFTAFVQGLGVFFLQETYEPLLLDRKRDRLCKETGNQALYTAFDNNDRRLSTKIKTAMKRPFKLLGTQPIVQVLSVYAAYLYGTMYLMISTFPILWVDRYGMSTNIGSLNFLSIGIGFFLGTQITAPINDALYRRFKARNNGVGKPEFRIPLMIPSSILIPTGIFWYGWSAQARLHWIMPNIGAALFSAGMVVSFQCMNTYIIDSYTRYAASGMAATTVLRSLAGFLFPLFAPAMYKGLDFGWGNSLLGFISLGMGVPAPLLLWVYGEKLRSVSQFAAG</sequence>
<dbReference type="InterPro" id="IPR020846">
    <property type="entry name" value="MFS_dom"/>
</dbReference>
<proteinExistence type="predicted"/>
<evidence type="ECO:0000256" key="2">
    <source>
        <dbReference type="ARBA" id="ARBA00022692"/>
    </source>
</evidence>
<protein>
    <recommendedName>
        <fullName evidence="7">Major facilitator superfamily (MFS) profile domain-containing protein</fullName>
    </recommendedName>
</protein>
<evidence type="ECO:0000256" key="5">
    <source>
        <dbReference type="SAM" id="MobiDB-lite"/>
    </source>
</evidence>
<dbReference type="SUPFAM" id="SSF103473">
    <property type="entry name" value="MFS general substrate transporter"/>
    <property type="match status" value="1"/>
</dbReference>
<dbReference type="OrthoDB" id="6770063at2759"/>
<dbReference type="eggNOG" id="KOG0255">
    <property type="taxonomic scope" value="Eukaryota"/>
</dbReference>
<feature type="domain" description="Major facilitator superfamily (MFS) profile" evidence="7">
    <location>
        <begin position="156"/>
        <end position="588"/>
    </location>
</feature>
<dbReference type="HOGENOM" id="CLU_008455_1_3_1"/>
<evidence type="ECO:0000259" key="7">
    <source>
        <dbReference type="PROSITE" id="PS50850"/>
    </source>
</evidence>
<dbReference type="PANTHER" id="PTHR23502:SF60">
    <property type="entry name" value="MAJOR FACILITATOR SUPERFAMILY (MFS) PROFILE DOMAIN-CONTAINING PROTEIN-RELATED"/>
    <property type="match status" value="1"/>
</dbReference>
<evidence type="ECO:0000256" key="1">
    <source>
        <dbReference type="ARBA" id="ARBA00004141"/>
    </source>
</evidence>
<dbReference type="STRING" id="671987.R0K876"/>
<dbReference type="PANTHER" id="PTHR23502">
    <property type="entry name" value="MAJOR FACILITATOR SUPERFAMILY"/>
    <property type="match status" value="1"/>
</dbReference>
<evidence type="ECO:0000256" key="3">
    <source>
        <dbReference type="ARBA" id="ARBA00022989"/>
    </source>
</evidence>
<feature type="transmembrane region" description="Helical" evidence="6">
    <location>
        <begin position="282"/>
        <end position="302"/>
    </location>
</feature>
<evidence type="ECO:0000313" key="9">
    <source>
        <dbReference type="Proteomes" id="UP000016935"/>
    </source>
</evidence>
<feature type="compositionally biased region" description="Polar residues" evidence="5">
    <location>
        <begin position="1"/>
        <end position="20"/>
    </location>
</feature>
<gene>
    <name evidence="8" type="ORF">SETTUDRAFT_40187</name>
</gene>
<dbReference type="GO" id="GO:0022857">
    <property type="term" value="F:transmembrane transporter activity"/>
    <property type="evidence" value="ECO:0007669"/>
    <property type="project" value="InterPro"/>
</dbReference>
<dbReference type="RefSeq" id="XP_008026695.1">
    <property type="nucleotide sequence ID" value="XM_008028504.1"/>
</dbReference>
<feature type="transmembrane region" description="Helical" evidence="6">
    <location>
        <begin position="492"/>
        <end position="514"/>
    </location>
</feature>
<dbReference type="EMBL" id="KB908659">
    <property type="protein sequence ID" value="EOA85664.1"/>
    <property type="molecule type" value="Genomic_DNA"/>
</dbReference>
<feature type="transmembrane region" description="Helical" evidence="6">
    <location>
        <begin position="308"/>
        <end position="331"/>
    </location>
</feature>
<keyword evidence="2 6" id="KW-0812">Transmembrane</keyword>
<organism evidence="8 9">
    <name type="scientific">Exserohilum turcicum (strain 28A)</name>
    <name type="common">Northern leaf blight fungus</name>
    <name type="synonym">Setosphaeria turcica</name>
    <dbReference type="NCBI Taxonomy" id="671987"/>
    <lineage>
        <taxon>Eukaryota</taxon>
        <taxon>Fungi</taxon>
        <taxon>Dikarya</taxon>
        <taxon>Ascomycota</taxon>
        <taxon>Pezizomycotina</taxon>
        <taxon>Dothideomycetes</taxon>
        <taxon>Pleosporomycetidae</taxon>
        <taxon>Pleosporales</taxon>
        <taxon>Pleosporineae</taxon>
        <taxon>Pleosporaceae</taxon>
        <taxon>Exserohilum</taxon>
    </lineage>
</organism>
<reference evidence="8 9" key="1">
    <citation type="journal article" date="2012" name="PLoS Pathog.">
        <title>Diverse lifestyles and strategies of plant pathogenesis encoded in the genomes of eighteen Dothideomycetes fungi.</title>
        <authorList>
            <person name="Ohm R.A."/>
            <person name="Feau N."/>
            <person name="Henrissat B."/>
            <person name="Schoch C.L."/>
            <person name="Horwitz B.A."/>
            <person name="Barry K.W."/>
            <person name="Condon B.J."/>
            <person name="Copeland A.C."/>
            <person name="Dhillon B."/>
            <person name="Glaser F."/>
            <person name="Hesse C.N."/>
            <person name="Kosti I."/>
            <person name="LaButti K."/>
            <person name="Lindquist E.A."/>
            <person name="Lucas S."/>
            <person name="Salamov A.A."/>
            <person name="Bradshaw R.E."/>
            <person name="Ciuffetti L."/>
            <person name="Hamelin R.C."/>
            <person name="Kema G.H.J."/>
            <person name="Lawrence C."/>
            <person name="Scott J.A."/>
            <person name="Spatafora J.W."/>
            <person name="Turgeon B.G."/>
            <person name="de Wit P.J.G.M."/>
            <person name="Zhong S."/>
            <person name="Goodwin S.B."/>
            <person name="Grigoriev I.V."/>
        </authorList>
    </citation>
    <scope>NUCLEOTIDE SEQUENCE [LARGE SCALE GENOMIC DNA]</scope>
    <source>
        <strain evidence="9">28A</strain>
    </source>
</reference>
<keyword evidence="3 6" id="KW-1133">Transmembrane helix</keyword>
<feature type="compositionally biased region" description="Polar residues" evidence="5">
    <location>
        <begin position="124"/>
        <end position="134"/>
    </location>
</feature>
<comment type="subcellular location">
    <subcellularLocation>
        <location evidence="1">Membrane</location>
        <topology evidence="1">Multi-pass membrane protein</topology>
    </subcellularLocation>
</comment>
<feature type="transmembrane region" description="Helical" evidence="6">
    <location>
        <begin position="526"/>
        <end position="548"/>
    </location>
</feature>
<feature type="region of interest" description="Disordered" evidence="5">
    <location>
        <begin position="1"/>
        <end position="25"/>
    </location>
</feature>
<keyword evidence="4 6" id="KW-0472">Membrane</keyword>
<feature type="transmembrane region" description="Helical" evidence="6">
    <location>
        <begin position="248"/>
        <end position="270"/>
    </location>
</feature>
<feature type="transmembrane region" description="Helical" evidence="6">
    <location>
        <begin position="221"/>
        <end position="242"/>
    </location>
</feature>
<dbReference type="Pfam" id="PF07690">
    <property type="entry name" value="MFS_1"/>
    <property type="match status" value="1"/>
</dbReference>
<feature type="transmembrane region" description="Helical" evidence="6">
    <location>
        <begin position="560"/>
        <end position="583"/>
    </location>
</feature>
<accession>R0K876</accession>
<dbReference type="InterPro" id="IPR011701">
    <property type="entry name" value="MFS"/>
</dbReference>
<feature type="transmembrane region" description="Helical" evidence="6">
    <location>
        <begin position="386"/>
        <end position="406"/>
    </location>
</feature>
<feature type="region of interest" description="Disordered" evidence="5">
    <location>
        <begin position="116"/>
        <end position="141"/>
    </location>
</feature>
<dbReference type="GO" id="GO:0016020">
    <property type="term" value="C:membrane"/>
    <property type="evidence" value="ECO:0007669"/>
    <property type="project" value="UniProtKB-SubCell"/>
</dbReference>
<dbReference type="PROSITE" id="PS50850">
    <property type="entry name" value="MFS"/>
    <property type="match status" value="1"/>
</dbReference>
<dbReference type="GeneID" id="19404588"/>
<reference evidence="8 9" key="2">
    <citation type="journal article" date="2013" name="PLoS Genet.">
        <title>Comparative genome structure, secondary metabolite, and effector coding capacity across Cochliobolus pathogens.</title>
        <authorList>
            <person name="Condon B.J."/>
            <person name="Leng Y."/>
            <person name="Wu D."/>
            <person name="Bushley K.E."/>
            <person name="Ohm R.A."/>
            <person name="Otillar R."/>
            <person name="Martin J."/>
            <person name="Schackwitz W."/>
            <person name="Grimwood J."/>
            <person name="MohdZainudin N."/>
            <person name="Xue C."/>
            <person name="Wang R."/>
            <person name="Manning V.A."/>
            <person name="Dhillon B."/>
            <person name="Tu Z.J."/>
            <person name="Steffenson B.J."/>
            <person name="Salamov A."/>
            <person name="Sun H."/>
            <person name="Lowry S."/>
            <person name="LaButti K."/>
            <person name="Han J."/>
            <person name="Copeland A."/>
            <person name="Lindquist E."/>
            <person name="Barry K."/>
            <person name="Schmutz J."/>
            <person name="Baker S.E."/>
            <person name="Ciuffetti L.M."/>
            <person name="Grigoriev I.V."/>
            <person name="Zhong S."/>
            <person name="Turgeon B.G."/>
        </authorList>
    </citation>
    <scope>NUCLEOTIDE SEQUENCE [LARGE SCALE GENOMIC DNA]</scope>
    <source>
        <strain evidence="9">28A</strain>
    </source>
</reference>
<feature type="transmembrane region" description="Helical" evidence="6">
    <location>
        <begin position="426"/>
        <end position="446"/>
    </location>
</feature>
<dbReference type="AlphaFoldDB" id="R0K876"/>
<evidence type="ECO:0000313" key="8">
    <source>
        <dbReference type="EMBL" id="EOA85664.1"/>
    </source>
</evidence>
<dbReference type="FunFam" id="1.20.1250.20:FF:000011">
    <property type="entry name" value="MFS multidrug transporter, putative"/>
    <property type="match status" value="1"/>
</dbReference>
<feature type="transmembrane region" description="Helical" evidence="6">
    <location>
        <begin position="467"/>
        <end position="486"/>
    </location>
</feature>
<keyword evidence="9" id="KW-1185">Reference proteome</keyword>
<dbReference type="Proteomes" id="UP000016935">
    <property type="component" value="Unassembled WGS sequence"/>
</dbReference>
<evidence type="ECO:0000256" key="6">
    <source>
        <dbReference type="SAM" id="Phobius"/>
    </source>
</evidence>
<name>R0K876_EXST2</name>
<feature type="transmembrane region" description="Helical" evidence="6">
    <location>
        <begin position="195"/>
        <end position="214"/>
    </location>
</feature>
<feature type="transmembrane region" description="Helical" evidence="6">
    <location>
        <begin position="154"/>
        <end position="175"/>
    </location>
</feature>